<evidence type="ECO:0000313" key="2">
    <source>
        <dbReference type="Proteomes" id="UP000324065"/>
    </source>
</evidence>
<reference evidence="1 2" key="1">
    <citation type="submission" date="2019-09" db="EMBL/GenBank/DDBJ databases">
        <title>Genome sequence of Roseospira marina, one of the more divergent members of the non-sulfur purple photosynthetic bacterial family, the Rhodospirillaceae.</title>
        <authorList>
            <person name="Meyer T."/>
            <person name="Kyndt J."/>
        </authorList>
    </citation>
    <scope>NUCLEOTIDE SEQUENCE [LARGE SCALE GENOMIC DNA]</scope>
    <source>
        <strain evidence="1 2">DSM 15113</strain>
    </source>
</reference>
<dbReference type="AlphaFoldDB" id="A0A5M6IDK1"/>
<comment type="caution">
    <text evidence="1">The sequence shown here is derived from an EMBL/GenBank/DDBJ whole genome shotgun (WGS) entry which is preliminary data.</text>
</comment>
<gene>
    <name evidence="1" type="ORF">F1188_09850</name>
</gene>
<dbReference type="Proteomes" id="UP000324065">
    <property type="component" value="Unassembled WGS sequence"/>
</dbReference>
<accession>A0A5M6IDK1</accession>
<organism evidence="1 2">
    <name type="scientific">Roseospira marina</name>
    <dbReference type="NCBI Taxonomy" id="140057"/>
    <lineage>
        <taxon>Bacteria</taxon>
        <taxon>Pseudomonadati</taxon>
        <taxon>Pseudomonadota</taxon>
        <taxon>Alphaproteobacteria</taxon>
        <taxon>Rhodospirillales</taxon>
        <taxon>Rhodospirillaceae</taxon>
        <taxon>Roseospira</taxon>
    </lineage>
</organism>
<protein>
    <submittedName>
        <fullName evidence="1">Carotenoid 1,2-hydratase</fullName>
    </submittedName>
</protein>
<sequence length="306" mass="33693">MSHDGRHAITIIAMLGSVFSPYYAWAGRRDPLNHCTMNVALYGPGGRWAMTERGRRAVHRDPTHLVIGPSSMRWDGETLTVDIQERGAPLPRPIRGTVRLTPRAVTSQAFPLDPREHHRWWPIAPHAEIEVDMQEPGQSWHGAGYWDSNWGTESLEDGFHTWTWSRAPLPDGGAAILYDMNPRHGPGAPLALRFPPGGEAEPFEAPPKALLPRTRVFRIARETRCDAGHVASVARTVEDTPFYGRSILNTHLLGTPVRAMHESICLDCFKRTIVRLMLPFRMPRITWGGPGGSAGGGTGSTGGSPG</sequence>
<dbReference type="OrthoDB" id="5491608at2"/>
<dbReference type="CDD" id="cd21471">
    <property type="entry name" value="CrtC-like"/>
    <property type="match status" value="1"/>
</dbReference>
<keyword evidence="2" id="KW-1185">Reference proteome</keyword>
<proteinExistence type="predicted"/>
<name>A0A5M6IDK1_9PROT</name>
<dbReference type="SUPFAM" id="SSF159245">
    <property type="entry name" value="AttH-like"/>
    <property type="match status" value="1"/>
</dbReference>
<dbReference type="EMBL" id="VWPJ01000008">
    <property type="protein sequence ID" value="KAA5605688.1"/>
    <property type="molecule type" value="Genomic_DNA"/>
</dbReference>
<evidence type="ECO:0000313" key="1">
    <source>
        <dbReference type="EMBL" id="KAA5605688.1"/>
    </source>
</evidence>